<dbReference type="InterPro" id="IPR009061">
    <property type="entry name" value="DNA-bd_dom_put_sf"/>
</dbReference>
<organism evidence="6 7">
    <name type="scientific">Lapillicoccus jejuensis</name>
    <dbReference type="NCBI Taxonomy" id="402171"/>
    <lineage>
        <taxon>Bacteria</taxon>
        <taxon>Bacillati</taxon>
        <taxon>Actinomycetota</taxon>
        <taxon>Actinomycetes</taxon>
        <taxon>Micrococcales</taxon>
        <taxon>Intrasporangiaceae</taxon>
        <taxon>Lapillicoccus</taxon>
    </lineage>
</organism>
<dbReference type="InterPro" id="IPR047057">
    <property type="entry name" value="MerR_fam"/>
</dbReference>
<dbReference type="Gene3D" id="1.10.1660.10">
    <property type="match status" value="1"/>
</dbReference>
<dbReference type="GO" id="GO:0003677">
    <property type="term" value="F:DNA binding"/>
    <property type="evidence" value="ECO:0007669"/>
    <property type="project" value="UniProtKB-KW"/>
</dbReference>
<dbReference type="CDD" id="cd01106">
    <property type="entry name" value="HTH_TipAL-Mta"/>
    <property type="match status" value="1"/>
</dbReference>
<keyword evidence="4" id="KW-0804">Transcription</keyword>
<dbReference type="InterPro" id="IPR036244">
    <property type="entry name" value="TipA-like_antibiotic-bd"/>
</dbReference>
<dbReference type="PROSITE" id="PS50937">
    <property type="entry name" value="HTH_MERR_2"/>
    <property type="match status" value="1"/>
</dbReference>
<reference evidence="6 7" key="1">
    <citation type="submission" date="2019-06" db="EMBL/GenBank/DDBJ databases">
        <title>Sequencing the genomes of 1000 actinobacteria strains.</title>
        <authorList>
            <person name="Klenk H.-P."/>
        </authorList>
    </citation>
    <scope>NUCLEOTIDE SEQUENCE [LARGE SCALE GENOMIC DNA]</scope>
    <source>
        <strain evidence="6 7">DSM 18607</strain>
    </source>
</reference>
<dbReference type="PANTHER" id="PTHR30204:SF90">
    <property type="entry name" value="HTH-TYPE TRANSCRIPTIONAL ACTIVATOR MTA"/>
    <property type="match status" value="1"/>
</dbReference>
<dbReference type="AlphaFoldDB" id="A0A542DXP3"/>
<dbReference type="RefSeq" id="WP_141847151.1">
    <property type="nucleotide sequence ID" value="NZ_BAAAPR010000017.1"/>
</dbReference>
<accession>A0A542DXP3</accession>
<dbReference type="Proteomes" id="UP000317893">
    <property type="component" value="Unassembled WGS sequence"/>
</dbReference>
<protein>
    <submittedName>
        <fullName evidence="6">DNA-binding transcriptional MerR regulator</fullName>
    </submittedName>
</protein>
<evidence type="ECO:0000313" key="6">
    <source>
        <dbReference type="EMBL" id="TQJ07845.1"/>
    </source>
</evidence>
<evidence type="ECO:0000256" key="4">
    <source>
        <dbReference type="ARBA" id="ARBA00023163"/>
    </source>
</evidence>
<evidence type="ECO:0000256" key="2">
    <source>
        <dbReference type="ARBA" id="ARBA00023125"/>
    </source>
</evidence>
<dbReference type="PRINTS" id="PR00040">
    <property type="entry name" value="HTHMERR"/>
</dbReference>
<dbReference type="Pfam" id="PF07739">
    <property type="entry name" value="TipAS"/>
    <property type="match status" value="1"/>
</dbReference>
<feature type="domain" description="HTH merR-type" evidence="5">
    <location>
        <begin position="21"/>
        <end position="90"/>
    </location>
</feature>
<dbReference type="SUPFAM" id="SSF89082">
    <property type="entry name" value="Antibiotic binding domain of TipA-like multidrug resistance regulators"/>
    <property type="match status" value="1"/>
</dbReference>
<dbReference type="InterPro" id="IPR012925">
    <property type="entry name" value="TipAS_dom"/>
</dbReference>
<evidence type="ECO:0000313" key="7">
    <source>
        <dbReference type="Proteomes" id="UP000317893"/>
    </source>
</evidence>
<dbReference type="PROSITE" id="PS00552">
    <property type="entry name" value="HTH_MERR_1"/>
    <property type="match status" value="1"/>
</dbReference>
<dbReference type="Gene3D" id="1.10.490.50">
    <property type="entry name" value="Antibiotic binding domain of TipA-like multidrug resistance regulators"/>
    <property type="match status" value="1"/>
</dbReference>
<sequence length="278" mass="30763">MSTDRTTTTTTTTTGAPRDRALTVGQVADELGVTVRTLHHYDGIGLVSPSERSAAGYRLYTEADLQRLTTVVVYRRLGFPLEEIRALLGASGAQLEGHLRRQRAAVVGRLSELHDLVDAIDAAIEKESTGMGISRQEQRELFGDRFADHEQEWSAEAQERWGETDAWKQSRDRTSSYGKEDWVAIKADMDAVNDGLAAALGSGEPATSEAAMDAAEAHRRHIERWFYDVPYAMHRGLGDLYVADERFTQTYEDVAPGLARFTRDAIHANADRHEATGA</sequence>
<keyword evidence="3" id="KW-0010">Activator</keyword>
<dbReference type="PANTHER" id="PTHR30204">
    <property type="entry name" value="REDOX-CYCLING DRUG-SENSING TRANSCRIPTIONAL ACTIVATOR SOXR"/>
    <property type="match status" value="1"/>
</dbReference>
<dbReference type="Pfam" id="PF13411">
    <property type="entry name" value="MerR_1"/>
    <property type="match status" value="1"/>
</dbReference>
<dbReference type="OrthoDB" id="9809391at2"/>
<evidence type="ECO:0000259" key="5">
    <source>
        <dbReference type="PROSITE" id="PS50937"/>
    </source>
</evidence>
<evidence type="ECO:0000256" key="1">
    <source>
        <dbReference type="ARBA" id="ARBA00023015"/>
    </source>
</evidence>
<comment type="caution">
    <text evidence="6">The sequence shown here is derived from an EMBL/GenBank/DDBJ whole genome shotgun (WGS) entry which is preliminary data.</text>
</comment>
<keyword evidence="7" id="KW-1185">Reference proteome</keyword>
<dbReference type="SMART" id="SM00422">
    <property type="entry name" value="HTH_MERR"/>
    <property type="match status" value="1"/>
</dbReference>
<dbReference type="SUPFAM" id="SSF46955">
    <property type="entry name" value="Putative DNA-binding domain"/>
    <property type="match status" value="1"/>
</dbReference>
<evidence type="ECO:0000256" key="3">
    <source>
        <dbReference type="ARBA" id="ARBA00023159"/>
    </source>
</evidence>
<dbReference type="GO" id="GO:0003700">
    <property type="term" value="F:DNA-binding transcription factor activity"/>
    <property type="evidence" value="ECO:0007669"/>
    <property type="project" value="InterPro"/>
</dbReference>
<keyword evidence="1" id="KW-0805">Transcription regulation</keyword>
<name>A0A542DXP3_9MICO</name>
<dbReference type="InterPro" id="IPR000551">
    <property type="entry name" value="MerR-type_HTH_dom"/>
</dbReference>
<dbReference type="EMBL" id="VFMN01000001">
    <property type="protein sequence ID" value="TQJ07845.1"/>
    <property type="molecule type" value="Genomic_DNA"/>
</dbReference>
<keyword evidence="2 6" id="KW-0238">DNA-binding</keyword>
<gene>
    <name evidence="6" type="ORF">FB458_0916</name>
</gene>
<proteinExistence type="predicted"/>